<sequence length="136" mass="14767">MENKTTGGCLCGQFRFETSSELIAPHFCHCGDCRKLYGAVGAGFVVLEDQTSMTGDLSIYETNGDSGNRKQHLFCGVCGTPVGERVDAYPGTLVFTPGTLDNPEAFVPEAHFWVSKKAPWTRLDDSLSQLDTQPEG</sequence>
<dbReference type="PANTHER" id="PTHR33337">
    <property type="entry name" value="GFA DOMAIN-CONTAINING PROTEIN"/>
    <property type="match status" value="1"/>
</dbReference>
<evidence type="ECO:0000259" key="5">
    <source>
        <dbReference type="PROSITE" id="PS51891"/>
    </source>
</evidence>
<evidence type="ECO:0000313" key="7">
    <source>
        <dbReference type="Proteomes" id="UP000537130"/>
    </source>
</evidence>
<dbReference type="GO" id="GO:0046872">
    <property type="term" value="F:metal ion binding"/>
    <property type="evidence" value="ECO:0007669"/>
    <property type="project" value="UniProtKB-KW"/>
</dbReference>
<dbReference type="Proteomes" id="UP000537130">
    <property type="component" value="Unassembled WGS sequence"/>
</dbReference>
<dbReference type="Gene3D" id="3.90.1590.10">
    <property type="entry name" value="glutathione-dependent formaldehyde- activating enzyme (gfa)"/>
    <property type="match status" value="1"/>
</dbReference>
<evidence type="ECO:0000256" key="2">
    <source>
        <dbReference type="ARBA" id="ARBA00022723"/>
    </source>
</evidence>
<dbReference type="PROSITE" id="PS51891">
    <property type="entry name" value="CENP_V_GFA"/>
    <property type="match status" value="1"/>
</dbReference>
<dbReference type="Pfam" id="PF04828">
    <property type="entry name" value="GFA"/>
    <property type="match status" value="1"/>
</dbReference>
<proteinExistence type="inferred from homology"/>
<gene>
    <name evidence="6" type="ORF">FHR99_002496</name>
</gene>
<dbReference type="AlphaFoldDB" id="A0A7W4W7D9"/>
<keyword evidence="7" id="KW-1185">Reference proteome</keyword>
<comment type="caution">
    <text evidence="6">The sequence shown here is derived from an EMBL/GenBank/DDBJ whole genome shotgun (WGS) entry which is preliminary data.</text>
</comment>
<dbReference type="PANTHER" id="PTHR33337:SF30">
    <property type="entry name" value="DUF636 DOMAIN PROTEIN (AFU_ORTHOLOGUE AFUA_1G03180)"/>
    <property type="match status" value="1"/>
</dbReference>
<reference evidence="6 7" key="1">
    <citation type="submission" date="2020-08" db="EMBL/GenBank/DDBJ databases">
        <title>Genomic Encyclopedia of Type Strains, Phase III (KMG-III): the genomes of soil and plant-associated and newly described type strains.</title>
        <authorList>
            <person name="Whitman W."/>
        </authorList>
    </citation>
    <scope>NUCLEOTIDE SEQUENCE [LARGE SCALE GENOMIC DNA]</scope>
    <source>
        <strain evidence="6 7">CECT 8654</strain>
    </source>
</reference>
<dbReference type="RefSeq" id="WP_183411019.1">
    <property type="nucleotide sequence ID" value="NZ_JACHWY010000003.1"/>
</dbReference>
<keyword evidence="3" id="KW-0862">Zinc</keyword>
<comment type="similarity">
    <text evidence="1">Belongs to the Gfa family.</text>
</comment>
<dbReference type="EMBL" id="JACHWY010000003">
    <property type="protein sequence ID" value="MBB3048222.1"/>
    <property type="molecule type" value="Genomic_DNA"/>
</dbReference>
<evidence type="ECO:0000256" key="3">
    <source>
        <dbReference type="ARBA" id="ARBA00022833"/>
    </source>
</evidence>
<feature type="domain" description="CENP-V/GFA" evidence="5">
    <location>
        <begin position="5"/>
        <end position="121"/>
    </location>
</feature>
<accession>A0A7W4W7D9</accession>
<evidence type="ECO:0000313" key="6">
    <source>
        <dbReference type="EMBL" id="MBB3048222.1"/>
    </source>
</evidence>
<organism evidence="6 7">
    <name type="scientific">Litorivivens lipolytica</name>
    <dbReference type="NCBI Taxonomy" id="1524264"/>
    <lineage>
        <taxon>Bacteria</taxon>
        <taxon>Pseudomonadati</taxon>
        <taxon>Pseudomonadota</taxon>
        <taxon>Gammaproteobacteria</taxon>
        <taxon>Litorivivens</taxon>
    </lineage>
</organism>
<protein>
    <recommendedName>
        <fullName evidence="5">CENP-V/GFA domain-containing protein</fullName>
    </recommendedName>
</protein>
<dbReference type="InterPro" id="IPR006913">
    <property type="entry name" value="CENP-V/GFA"/>
</dbReference>
<evidence type="ECO:0000256" key="1">
    <source>
        <dbReference type="ARBA" id="ARBA00005495"/>
    </source>
</evidence>
<name>A0A7W4W7D9_9GAMM</name>
<keyword evidence="2" id="KW-0479">Metal-binding</keyword>
<evidence type="ECO:0000256" key="4">
    <source>
        <dbReference type="ARBA" id="ARBA00023239"/>
    </source>
</evidence>
<dbReference type="InterPro" id="IPR011057">
    <property type="entry name" value="Mss4-like_sf"/>
</dbReference>
<dbReference type="GO" id="GO:0016846">
    <property type="term" value="F:carbon-sulfur lyase activity"/>
    <property type="evidence" value="ECO:0007669"/>
    <property type="project" value="InterPro"/>
</dbReference>
<dbReference type="SUPFAM" id="SSF51316">
    <property type="entry name" value="Mss4-like"/>
    <property type="match status" value="1"/>
</dbReference>
<keyword evidence="4" id="KW-0456">Lyase</keyword>